<accession>A0ABQ5BV40</accession>
<sequence length="1407" mass="161690">MKSNSTIELNTTTTMAMFNLFKGARDVLTRHSIIRQFSKRLGPDSFDNYIIRRPVKGDYKAIVKGIHKFLTKPESNTEKSKSGSSFEGKRKKSPTKWAKGSLSNKDIEKMAAQLQDYCWRNPYMLAIAGVKSDKIDTRFSKVCGAAGLMMNAEEVKEFKVKDQKWMPKGRYALICNLWVLLEARLRGIGTALVEHLVERARNEGVKIIYAVVDRTKTGPLKLHLDVGFKEVARNDETNEVLFAKAVFKGPSDTKENRIMDLKLEYQTFRAKSTESLSQTYTRYKTLLNELANDGVNLSKHEINVSFMNSLPEKWLTFSQGLRNANHTQTLDLADIYGRFFYEDFQENSDDKVDERSSEEYLKDLDIEYHERALLANSKRFIIRRNNFSGQKANENIECYKCGKKGYFARDCFSKTSKPSYKSPENNYSSVSKGFQPKIPLKLIHSSSNLSNQANLKFQKDYKIEYKKTFQPKNKGFVAETFDWDEEEVFDDKEVTRVKVLMALAYEELTVGKSHARNGEWVDITIRKVNTLLSMDEDADWQNYLKYINIDLKFVEEQGLNLLSKYNKIVFELNKSNPHQKKKVLGGKVFTESSSKMNENENLFIPASMGFDQEMVPKAKDWVERLNPDSKLLNFNTGIILVPESQAVNESLKTTNNTPEPPKDSEAEFLTPLPPLKNLQGALPNSEIIPLTFQPHFLRERPGLGIIKYTKPETQDSLVKSVSGIVTVSETEPATSSVPTKVKNTKLESKLNELTKLVQMVIDEKAKPIKKPQLKCELFYYTNHSTDDCYMILYCMKCKREDHRTSYHEMYIALLKRSENYKALPYQYASPSKQILKAKAKPFPPCTHCGFNDHIPDDYRNYSECEICGSYDHFTSRYNRVIHIRGGVLAESSQSSESSIGVKCNTCGSIRHIREPIWYLDSGCSRSMTGVKSYLHKYVEQPSPKLVFGDNSSCITEGYGSINCGGIVLTKVAFVNGLKYNLISISQLSLRRNDVYVLDMSSLTLNGACFFSKALESENWLWHKRLSHLNFKSINKLAKQNKVLGLPSLVYSKDKPCSACEKGRHHKASFKTKQNLSIIKCLHILYMDLFRPVSPMSINHEKYTLVIVDEYSRSIIVKRHDKTSYEIFKERIPDISYFHVFGCPVFIHNHKDHLGKFDAKADDGYFLGYSSVSKAFRVYNTRRQQIEETYHVTFDEGMEAIRFINTLVDEIGIDDSSRYPLDEFLHEDDPSRQYQVDFDISYYVIPHGQSLTELTQQNHVPELIVPNEPDVSLTEDTEDPPDLLNIKGIHEQNFLMHAYKKHDCQAYSCLSALKHRGWIDAMQEELNQFYRNKEDGIDYDETFAPVVRMEAIRIFLAFATYMNFKVYQIDVKSASLNGKLKEEVYVKQSPSFESSEFLDYVCKLDKAL</sequence>
<keyword evidence="9" id="KW-1185">Reference proteome</keyword>
<reference evidence="8" key="1">
    <citation type="journal article" date="2022" name="Int. J. Mol. Sci.">
        <title>Draft Genome of Tanacetum Coccineum: Genomic Comparison of Closely Related Tanacetum-Family Plants.</title>
        <authorList>
            <person name="Yamashiro T."/>
            <person name="Shiraishi A."/>
            <person name="Nakayama K."/>
            <person name="Satake H."/>
        </authorList>
    </citation>
    <scope>NUCLEOTIDE SEQUENCE</scope>
</reference>
<evidence type="ECO:0000259" key="6">
    <source>
        <dbReference type="PROSITE" id="PS50158"/>
    </source>
</evidence>
<keyword evidence="3" id="KW-0378">Hydrolase</keyword>
<dbReference type="SUPFAM" id="SSF57756">
    <property type="entry name" value="Retrovirus zinc finger-like domains"/>
    <property type="match status" value="1"/>
</dbReference>
<feature type="domain" description="CCHC-type" evidence="6">
    <location>
        <begin position="398"/>
        <end position="411"/>
    </location>
</feature>
<evidence type="ECO:0000259" key="7">
    <source>
        <dbReference type="PROSITE" id="PS51186"/>
    </source>
</evidence>
<dbReference type="InterPro" id="IPR036875">
    <property type="entry name" value="Znf_CCHC_sf"/>
</dbReference>
<keyword evidence="2" id="KW-0479">Metal-binding</keyword>
<dbReference type="PROSITE" id="PS50158">
    <property type="entry name" value="ZF_CCHC"/>
    <property type="match status" value="1"/>
</dbReference>
<keyword evidence="4" id="KW-0862">Zinc</keyword>
<dbReference type="Pfam" id="PF22936">
    <property type="entry name" value="Pol_BBD"/>
    <property type="match status" value="1"/>
</dbReference>
<dbReference type="PROSITE" id="PS51186">
    <property type="entry name" value="GNAT"/>
    <property type="match status" value="1"/>
</dbReference>
<name>A0ABQ5BV40_9ASTR</name>
<proteinExistence type="predicted"/>
<dbReference type="EMBL" id="BQNB010013662">
    <property type="protein sequence ID" value="GJT18735.1"/>
    <property type="molecule type" value="Genomic_DNA"/>
</dbReference>
<evidence type="ECO:0000256" key="1">
    <source>
        <dbReference type="ARBA" id="ARBA00022670"/>
    </source>
</evidence>
<reference evidence="8" key="2">
    <citation type="submission" date="2022-01" db="EMBL/GenBank/DDBJ databases">
        <authorList>
            <person name="Yamashiro T."/>
            <person name="Shiraishi A."/>
            <person name="Satake H."/>
            <person name="Nakayama K."/>
        </authorList>
    </citation>
    <scope>NUCLEOTIDE SEQUENCE</scope>
</reference>
<dbReference type="Pfam" id="PF13976">
    <property type="entry name" value="gag_pre-integrs"/>
    <property type="match status" value="1"/>
</dbReference>
<organism evidence="8 9">
    <name type="scientific">Tanacetum coccineum</name>
    <dbReference type="NCBI Taxonomy" id="301880"/>
    <lineage>
        <taxon>Eukaryota</taxon>
        <taxon>Viridiplantae</taxon>
        <taxon>Streptophyta</taxon>
        <taxon>Embryophyta</taxon>
        <taxon>Tracheophyta</taxon>
        <taxon>Spermatophyta</taxon>
        <taxon>Magnoliopsida</taxon>
        <taxon>eudicotyledons</taxon>
        <taxon>Gunneridae</taxon>
        <taxon>Pentapetalae</taxon>
        <taxon>asterids</taxon>
        <taxon>campanulids</taxon>
        <taxon>Asterales</taxon>
        <taxon>Asteraceae</taxon>
        <taxon>Asteroideae</taxon>
        <taxon>Anthemideae</taxon>
        <taxon>Anthemidinae</taxon>
        <taxon>Tanacetum</taxon>
    </lineage>
</organism>
<evidence type="ECO:0000256" key="3">
    <source>
        <dbReference type="ARBA" id="ARBA00022801"/>
    </source>
</evidence>
<dbReference type="InterPro" id="IPR054722">
    <property type="entry name" value="PolX-like_BBD"/>
</dbReference>
<keyword evidence="1" id="KW-0645">Protease</keyword>
<evidence type="ECO:0000256" key="4">
    <source>
        <dbReference type="PROSITE-ProRule" id="PRU00047"/>
    </source>
</evidence>
<dbReference type="PANTHER" id="PTHR42648">
    <property type="entry name" value="TRANSPOSASE, PUTATIVE-RELATED"/>
    <property type="match status" value="1"/>
</dbReference>
<dbReference type="InterPro" id="IPR000182">
    <property type="entry name" value="GNAT_dom"/>
</dbReference>
<dbReference type="InterPro" id="IPR001878">
    <property type="entry name" value="Znf_CCHC"/>
</dbReference>
<dbReference type="Proteomes" id="UP001151760">
    <property type="component" value="Unassembled WGS sequence"/>
</dbReference>
<dbReference type="InterPro" id="IPR039537">
    <property type="entry name" value="Retrotran_Ty1/copia-like"/>
</dbReference>
<dbReference type="CDD" id="cd04301">
    <property type="entry name" value="NAT_SF"/>
    <property type="match status" value="1"/>
</dbReference>
<dbReference type="Pfam" id="PF00583">
    <property type="entry name" value="Acetyltransf_1"/>
    <property type="match status" value="1"/>
</dbReference>
<comment type="caution">
    <text evidence="8">The sequence shown here is derived from an EMBL/GenBank/DDBJ whole genome shotgun (WGS) entry which is preliminary data.</text>
</comment>
<feature type="region of interest" description="Disordered" evidence="5">
    <location>
        <begin position="73"/>
        <end position="100"/>
    </location>
</feature>
<evidence type="ECO:0000256" key="5">
    <source>
        <dbReference type="SAM" id="MobiDB-lite"/>
    </source>
</evidence>
<evidence type="ECO:0000313" key="8">
    <source>
        <dbReference type="EMBL" id="GJT18735.1"/>
    </source>
</evidence>
<dbReference type="InterPro" id="IPR013103">
    <property type="entry name" value="RVT_2"/>
</dbReference>
<protein>
    <submittedName>
        <fullName evidence="8">Retrovirus-related pol polyprotein from transposon TNT 1-94</fullName>
    </submittedName>
</protein>
<dbReference type="InterPro" id="IPR025724">
    <property type="entry name" value="GAG-pre-integrase_dom"/>
</dbReference>
<dbReference type="Gene3D" id="3.40.630.30">
    <property type="match status" value="1"/>
</dbReference>
<gene>
    <name evidence="8" type="ORF">Tco_0877441</name>
</gene>
<dbReference type="Pfam" id="PF25597">
    <property type="entry name" value="SH3_retrovirus"/>
    <property type="match status" value="1"/>
</dbReference>
<dbReference type="Pfam" id="PF14223">
    <property type="entry name" value="Retrotran_gag_2"/>
    <property type="match status" value="1"/>
</dbReference>
<feature type="domain" description="N-acetyltransferase" evidence="7">
    <location>
        <begin position="167"/>
        <end position="264"/>
    </location>
</feature>
<evidence type="ECO:0000256" key="2">
    <source>
        <dbReference type="ARBA" id="ARBA00022723"/>
    </source>
</evidence>
<keyword evidence="4" id="KW-0863">Zinc-finger</keyword>
<dbReference type="InterPro" id="IPR057670">
    <property type="entry name" value="SH3_retrovirus"/>
</dbReference>
<dbReference type="PANTHER" id="PTHR42648:SF32">
    <property type="entry name" value="RIBONUCLEASE H-LIKE DOMAIN, GAG-PRE-INTEGRASE DOMAIN PROTEIN-RELATED"/>
    <property type="match status" value="1"/>
</dbReference>
<dbReference type="Pfam" id="PF07727">
    <property type="entry name" value="RVT_2"/>
    <property type="match status" value="1"/>
</dbReference>
<dbReference type="SUPFAM" id="SSF55729">
    <property type="entry name" value="Acyl-CoA N-acyltransferases (Nat)"/>
    <property type="match status" value="1"/>
</dbReference>
<evidence type="ECO:0000313" key="9">
    <source>
        <dbReference type="Proteomes" id="UP001151760"/>
    </source>
</evidence>
<dbReference type="Gene3D" id="4.10.60.10">
    <property type="entry name" value="Zinc finger, CCHC-type"/>
    <property type="match status" value="1"/>
</dbReference>
<dbReference type="InterPro" id="IPR016181">
    <property type="entry name" value="Acyl_CoA_acyltransferase"/>
</dbReference>